<keyword evidence="2" id="KW-1185">Reference proteome</keyword>
<dbReference type="RefSeq" id="XP_007374334.1">
    <property type="nucleotide sequence ID" value="XM_007374272.1"/>
</dbReference>
<gene>
    <name evidence="1" type="ORF">SPAPADRAFT_60163</name>
</gene>
<name>G3AMG7_SPAPN</name>
<evidence type="ECO:0000313" key="1">
    <source>
        <dbReference type="EMBL" id="EGW32819.1"/>
    </source>
</evidence>
<dbReference type="InParanoid" id="G3AMG7"/>
<evidence type="ECO:0000313" key="2">
    <source>
        <dbReference type="Proteomes" id="UP000000709"/>
    </source>
</evidence>
<dbReference type="Proteomes" id="UP000000709">
    <property type="component" value="Unassembled WGS sequence"/>
</dbReference>
<dbReference type="HOGENOM" id="CLU_3070173_0_0_1"/>
<dbReference type="GeneID" id="18873252"/>
<accession>G3AMG7</accession>
<dbReference type="AlphaFoldDB" id="G3AMG7"/>
<organism evidence="2">
    <name type="scientific">Spathaspora passalidarum (strain NRRL Y-27907 / 11-Y1)</name>
    <dbReference type="NCBI Taxonomy" id="619300"/>
    <lineage>
        <taxon>Eukaryota</taxon>
        <taxon>Fungi</taxon>
        <taxon>Dikarya</taxon>
        <taxon>Ascomycota</taxon>
        <taxon>Saccharomycotina</taxon>
        <taxon>Pichiomycetes</taxon>
        <taxon>Debaryomycetaceae</taxon>
        <taxon>Spathaspora</taxon>
    </lineage>
</organism>
<dbReference type="KEGG" id="spaa:SPAPADRAFT_60163"/>
<sequence>MAKVEFYFSTADTRKIEPKTNKLEKDLDLHCGIKYYKIIQINFVEAASYMEEE</sequence>
<proteinExistence type="predicted"/>
<dbReference type="EMBL" id="GL996501">
    <property type="protein sequence ID" value="EGW32819.1"/>
    <property type="molecule type" value="Genomic_DNA"/>
</dbReference>
<reference evidence="1 2" key="1">
    <citation type="journal article" date="2011" name="Proc. Natl. Acad. Sci. U.S.A.">
        <title>Comparative genomics of xylose-fermenting fungi for enhanced biofuel production.</title>
        <authorList>
            <person name="Wohlbach D.J."/>
            <person name="Kuo A."/>
            <person name="Sato T.K."/>
            <person name="Potts K.M."/>
            <person name="Salamov A.A."/>
            <person name="LaButti K.M."/>
            <person name="Sun H."/>
            <person name="Clum A."/>
            <person name="Pangilinan J.L."/>
            <person name="Lindquist E.A."/>
            <person name="Lucas S."/>
            <person name="Lapidus A."/>
            <person name="Jin M."/>
            <person name="Gunawan C."/>
            <person name="Balan V."/>
            <person name="Dale B.E."/>
            <person name="Jeffries T.W."/>
            <person name="Zinkel R."/>
            <person name="Barry K.W."/>
            <person name="Grigoriev I.V."/>
            <person name="Gasch A.P."/>
        </authorList>
    </citation>
    <scope>NUCLEOTIDE SEQUENCE [LARGE SCALE GENOMIC DNA]</scope>
    <source>
        <strain evidence="2">NRRL Y-27907 / 11-Y1</strain>
    </source>
</reference>
<protein>
    <submittedName>
        <fullName evidence="1">Uncharacterized protein</fullName>
    </submittedName>
</protein>